<evidence type="ECO:0000256" key="8">
    <source>
        <dbReference type="ARBA" id="ARBA00048434"/>
    </source>
</evidence>
<evidence type="ECO:0000256" key="3">
    <source>
        <dbReference type="ARBA" id="ARBA00022603"/>
    </source>
</evidence>
<organism evidence="11 12">
    <name type="scientific">Dioszegia hungarica</name>
    <dbReference type="NCBI Taxonomy" id="4972"/>
    <lineage>
        <taxon>Eukaryota</taxon>
        <taxon>Fungi</taxon>
        <taxon>Dikarya</taxon>
        <taxon>Basidiomycota</taxon>
        <taxon>Agaricomycotina</taxon>
        <taxon>Tremellomycetes</taxon>
        <taxon>Tremellales</taxon>
        <taxon>Bulleribasidiaceae</taxon>
        <taxon>Dioszegia</taxon>
    </lineage>
</organism>
<dbReference type="RefSeq" id="XP_052944805.1">
    <property type="nucleotide sequence ID" value="XM_053092564.1"/>
</dbReference>
<comment type="caution">
    <text evidence="11">The sequence shown here is derived from an EMBL/GenBank/DDBJ whole genome shotgun (WGS) entry which is preliminary data.</text>
</comment>
<dbReference type="PROSITE" id="PS51675">
    <property type="entry name" value="SAM_MT_TRM10"/>
    <property type="match status" value="1"/>
</dbReference>
<dbReference type="InterPro" id="IPR007356">
    <property type="entry name" value="tRNA_m1G_MeTrfase_euk"/>
</dbReference>
<feature type="region of interest" description="Disordered" evidence="9">
    <location>
        <begin position="319"/>
        <end position="377"/>
    </location>
</feature>
<dbReference type="Gene3D" id="3.40.1280.30">
    <property type="match status" value="1"/>
</dbReference>
<dbReference type="GeneID" id="77731769"/>
<feature type="compositionally biased region" description="Polar residues" evidence="9">
    <location>
        <begin position="9"/>
        <end position="18"/>
    </location>
</feature>
<gene>
    <name evidence="11" type="ORF">MKK02DRAFT_43704</name>
</gene>
<feature type="compositionally biased region" description="Basic and acidic residues" evidence="9">
    <location>
        <begin position="48"/>
        <end position="71"/>
    </location>
</feature>
<evidence type="ECO:0000256" key="6">
    <source>
        <dbReference type="ARBA" id="ARBA00031792"/>
    </source>
</evidence>
<keyword evidence="3" id="KW-0489">Methyltransferase</keyword>
<evidence type="ECO:0000256" key="1">
    <source>
        <dbReference type="ARBA" id="ARBA00012797"/>
    </source>
</evidence>
<evidence type="ECO:0000256" key="2">
    <source>
        <dbReference type="ARBA" id="ARBA00020451"/>
    </source>
</evidence>
<keyword evidence="5" id="KW-0949">S-adenosyl-L-methionine</keyword>
<dbReference type="Proteomes" id="UP001164286">
    <property type="component" value="Unassembled WGS sequence"/>
</dbReference>
<dbReference type="InterPro" id="IPR038459">
    <property type="entry name" value="MT_TRM10-typ_sf"/>
</dbReference>
<keyword evidence="12" id="KW-1185">Reference proteome</keyword>
<feature type="region of interest" description="Disordered" evidence="9">
    <location>
        <begin position="91"/>
        <end position="111"/>
    </location>
</feature>
<feature type="compositionally biased region" description="Basic and acidic residues" evidence="9">
    <location>
        <begin position="332"/>
        <end position="342"/>
    </location>
</feature>
<evidence type="ECO:0000256" key="7">
    <source>
        <dbReference type="ARBA" id="ARBA00032166"/>
    </source>
</evidence>
<dbReference type="GO" id="GO:0005634">
    <property type="term" value="C:nucleus"/>
    <property type="evidence" value="ECO:0007669"/>
    <property type="project" value="TreeGrafter"/>
</dbReference>
<dbReference type="GO" id="GO:0000049">
    <property type="term" value="F:tRNA binding"/>
    <property type="evidence" value="ECO:0007669"/>
    <property type="project" value="TreeGrafter"/>
</dbReference>
<dbReference type="CDD" id="cd18089">
    <property type="entry name" value="SPOUT_Trm10-like"/>
    <property type="match status" value="1"/>
</dbReference>
<dbReference type="InterPro" id="IPR028564">
    <property type="entry name" value="MT_TRM10-typ"/>
</dbReference>
<evidence type="ECO:0000259" key="10">
    <source>
        <dbReference type="PROSITE" id="PS51675"/>
    </source>
</evidence>
<proteinExistence type="predicted"/>
<keyword evidence="4" id="KW-0808">Transferase</keyword>
<evidence type="ECO:0000256" key="4">
    <source>
        <dbReference type="ARBA" id="ARBA00022679"/>
    </source>
</evidence>
<evidence type="ECO:0000313" key="11">
    <source>
        <dbReference type="EMBL" id="KAI9635028.1"/>
    </source>
</evidence>
<dbReference type="EMBL" id="JAKWFO010000005">
    <property type="protein sequence ID" value="KAI9635028.1"/>
    <property type="molecule type" value="Genomic_DNA"/>
</dbReference>
<reference evidence="11" key="1">
    <citation type="journal article" date="2022" name="G3 (Bethesda)">
        <title>High quality genome of the basidiomycete yeast Dioszegia hungarica PDD-24b-2 isolated from cloud water.</title>
        <authorList>
            <person name="Jarrige D."/>
            <person name="Haridas S."/>
            <person name="Bleykasten-Grosshans C."/>
            <person name="Joly M."/>
            <person name="Nadalig T."/>
            <person name="Sancelme M."/>
            <person name="Vuilleumier S."/>
            <person name="Grigoriev I.V."/>
            <person name="Amato P."/>
            <person name="Bringel F."/>
        </authorList>
    </citation>
    <scope>NUCLEOTIDE SEQUENCE</scope>
    <source>
        <strain evidence="11">PDD-24b-2</strain>
    </source>
</reference>
<name>A0AA38H6S2_9TREE</name>
<dbReference type="AlphaFoldDB" id="A0AA38H6S2"/>
<dbReference type="EC" id="2.1.1.221" evidence="1"/>
<sequence length="386" mass="43054">MDEEDQYNAEASGSQTAETPAVATASSLEAGEPRLSKNQQKKAARQARMAELKPLKRQAEKVRRQQRHHELSTGYAEGTLSAADKEIFEQRRAREREKRTAKRQEKLAEAEGVERNQTVWGGAVIMDLGFDELMTENEISSMDSQLSFAYSANRLSSLPFSAIIHSSSSVSISPRLYGRLVKRDIARWNRCHWNPDDVEAIAKQMKNEEGELPSGLKRGQELVYLSADSEEELTTLKENEVYIIGGLVDRNRHKMLCQNRAEKLGIRTARLPIGTYIGNMPTRKVLTVNQVFAILVEYNIRQDWKAAFEAVIPPRKFDDKKRKRTGGNWRYAEADGAAKDGQDEGEDSSDNGELGGSLPASKAPEPVQPAGDILMGSDEEAAFNAL</sequence>
<dbReference type="GO" id="GO:0052905">
    <property type="term" value="F:tRNA (guanosine(9)-N1)-methyltransferase activity"/>
    <property type="evidence" value="ECO:0007669"/>
    <property type="project" value="UniProtKB-EC"/>
</dbReference>
<evidence type="ECO:0000313" key="12">
    <source>
        <dbReference type="Proteomes" id="UP001164286"/>
    </source>
</evidence>
<dbReference type="PANTHER" id="PTHR13563:SF13">
    <property type="entry name" value="TRNA METHYLTRANSFERASE 10 HOMOLOG A"/>
    <property type="match status" value="1"/>
</dbReference>
<comment type="catalytic activity">
    <reaction evidence="8">
        <text>guanosine(9) in tRNA + S-adenosyl-L-methionine = N(1)-methylguanosine(9) in tRNA + S-adenosyl-L-homocysteine + H(+)</text>
        <dbReference type="Rhea" id="RHEA:43156"/>
        <dbReference type="Rhea" id="RHEA-COMP:10367"/>
        <dbReference type="Rhea" id="RHEA-COMP:10368"/>
        <dbReference type="ChEBI" id="CHEBI:15378"/>
        <dbReference type="ChEBI" id="CHEBI:57856"/>
        <dbReference type="ChEBI" id="CHEBI:59789"/>
        <dbReference type="ChEBI" id="CHEBI:73542"/>
        <dbReference type="ChEBI" id="CHEBI:74269"/>
        <dbReference type="EC" id="2.1.1.221"/>
    </reaction>
</comment>
<feature type="domain" description="SAM-dependent MTase TRM10-type" evidence="10">
    <location>
        <begin position="103"/>
        <end position="319"/>
    </location>
</feature>
<dbReference type="PANTHER" id="PTHR13563">
    <property type="entry name" value="TRNA (GUANINE-9-) METHYLTRANSFERASE"/>
    <property type="match status" value="1"/>
</dbReference>
<protein>
    <recommendedName>
        <fullName evidence="2">tRNA (guanine(9)-N1)-methyltransferase</fullName>
        <ecNumber evidence="1">2.1.1.221</ecNumber>
    </recommendedName>
    <alternativeName>
        <fullName evidence="7">tRNA methyltransferase 10</fullName>
    </alternativeName>
    <alternativeName>
        <fullName evidence="6">tRNA(m1G9)-methyltransferase</fullName>
    </alternativeName>
</protein>
<feature type="region of interest" description="Disordered" evidence="9">
    <location>
        <begin position="1"/>
        <end position="78"/>
    </location>
</feature>
<evidence type="ECO:0000256" key="5">
    <source>
        <dbReference type="ARBA" id="ARBA00022691"/>
    </source>
</evidence>
<evidence type="ECO:0000256" key="9">
    <source>
        <dbReference type="SAM" id="MobiDB-lite"/>
    </source>
</evidence>
<dbReference type="GO" id="GO:0002939">
    <property type="term" value="P:tRNA N1-guanine methylation"/>
    <property type="evidence" value="ECO:0007669"/>
    <property type="project" value="TreeGrafter"/>
</dbReference>
<accession>A0AA38H6S2</accession>